<gene>
    <name evidence="1" type="ORF">UFOVP149_44</name>
</gene>
<name>A0A6J7WAW0_9CAUD</name>
<organism evidence="1">
    <name type="scientific">uncultured Caudovirales phage</name>
    <dbReference type="NCBI Taxonomy" id="2100421"/>
    <lineage>
        <taxon>Viruses</taxon>
        <taxon>Duplodnaviria</taxon>
        <taxon>Heunggongvirae</taxon>
        <taxon>Uroviricota</taxon>
        <taxon>Caudoviricetes</taxon>
        <taxon>Peduoviridae</taxon>
        <taxon>Maltschvirus</taxon>
        <taxon>Maltschvirus maltsch</taxon>
    </lineage>
</organism>
<sequence>MARVHIYQEFFTYGQAREFMLRTLSIYDPLAYDTSLHMSKIDSMYVVQGYRYATAD</sequence>
<accession>A0A6J7WAW0</accession>
<evidence type="ECO:0000313" key="1">
    <source>
        <dbReference type="EMBL" id="CAB5156028.1"/>
    </source>
</evidence>
<protein>
    <submittedName>
        <fullName evidence="1">Uncharacterized protein</fullName>
    </submittedName>
</protein>
<dbReference type="EMBL" id="LR798198">
    <property type="protein sequence ID" value="CAB5156028.1"/>
    <property type="molecule type" value="Genomic_DNA"/>
</dbReference>
<proteinExistence type="predicted"/>
<reference evidence="1" key="1">
    <citation type="submission" date="2020-05" db="EMBL/GenBank/DDBJ databases">
        <authorList>
            <person name="Chiriac C."/>
            <person name="Salcher M."/>
            <person name="Ghai R."/>
            <person name="Kavagutti S V."/>
        </authorList>
    </citation>
    <scope>NUCLEOTIDE SEQUENCE</scope>
</reference>